<evidence type="ECO:0000256" key="6">
    <source>
        <dbReference type="ARBA" id="ARBA00022968"/>
    </source>
</evidence>
<dbReference type="PANTHER" id="PTHR11214:SF376">
    <property type="entry name" value="HEXOSYLTRANSFERASE"/>
    <property type="match status" value="1"/>
</dbReference>
<evidence type="ECO:0000256" key="4">
    <source>
        <dbReference type="ARBA" id="ARBA00022679"/>
    </source>
</evidence>
<dbReference type="EnsemblMetazoa" id="XM_021055084.2">
    <property type="protein sequence ID" value="XP_020910743.1"/>
    <property type="gene ID" value="LOC110248547"/>
</dbReference>
<comment type="subcellular location">
    <subcellularLocation>
        <location evidence="1 10">Golgi apparatus membrane</location>
        <topology evidence="1 10">Single-pass type II membrane protein</topology>
    </subcellularLocation>
</comment>
<name>A0A913XW41_EXADI</name>
<reference evidence="11" key="1">
    <citation type="submission" date="2022-11" db="UniProtKB">
        <authorList>
            <consortium name="EnsemblMetazoa"/>
        </authorList>
    </citation>
    <scope>IDENTIFICATION</scope>
</reference>
<protein>
    <recommendedName>
        <fullName evidence="10">Hexosyltransferase</fullName>
        <ecNumber evidence="10">2.4.1.-</ecNumber>
    </recommendedName>
</protein>
<dbReference type="PANTHER" id="PTHR11214">
    <property type="entry name" value="BETA-1,3-N-ACETYLGLUCOSAMINYLTRANSFERASE"/>
    <property type="match status" value="1"/>
</dbReference>
<dbReference type="EnsemblMetazoa" id="XM_021055082.2">
    <property type="protein sequence ID" value="XP_020910741.1"/>
    <property type="gene ID" value="LOC110248547"/>
</dbReference>
<dbReference type="InterPro" id="IPR002659">
    <property type="entry name" value="Glyco_trans_31"/>
</dbReference>
<dbReference type="RefSeq" id="XP_028517828.1">
    <property type="nucleotide sequence ID" value="XM_028662027.1"/>
</dbReference>
<evidence type="ECO:0000256" key="9">
    <source>
        <dbReference type="ARBA" id="ARBA00023136"/>
    </source>
</evidence>
<keyword evidence="12" id="KW-1185">Reference proteome</keyword>
<dbReference type="Proteomes" id="UP000887567">
    <property type="component" value="Unplaced"/>
</dbReference>
<evidence type="ECO:0000256" key="1">
    <source>
        <dbReference type="ARBA" id="ARBA00004323"/>
    </source>
</evidence>
<keyword evidence="6 10" id="KW-0735">Signal-anchor</keyword>
<evidence type="ECO:0000256" key="7">
    <source>
        <dbReference type="ARBA" id="ARBA00022989"/>
    </source>
</evidence>
<dbReference type="RefSeq" id="XP_020910741.1">
    <property type="nucleotide sequence ID" value="XM_021055082.2"/>
</dbReference>
<keyword evidence="9 10" id="KW-0472">Membrane</keyword>
<proteinExistence type="inferred from homology"/>
<sequence length="358" mass="41477">MARCNWCFIAVLPLAQLRRRKKVVLFIFLASLAVYLTVLHSGASHFSDSWRVNLNMSFSNMTISDRPQIGLCMKKTFLFDPNGWTKFPLLLPQIEPNISCEERQLFMVVVVNSDANDIRHRDSRTAIRTTWGKPTSNTPLKWRLFFSLGSSPDVATAMNNNHEALLHNDIIIGNFNDSYKNIIIKTFMSHFWVFSRFHCKYVLKTDDDVYVRVPWVYNWLNNVTMPRRRFYGGLIEYVANVFRTPGSKWYITEEQYKGEHWPPFAHGSFQVVSTDILPEYFNYTQFRMPFHADDAFFGVAARDLGIKVTDIPGFCFVVGAEECDLKTATAICHDISPTRIMSLHETYKSLKRSIEGYL</sequence>
<evidence type="ECO:0000256" key="10">
    <source>
        <dbReference type="RuleBase" id="RU363063"/>
    </source>
</evidence>
<dbReference type="GeneID" id="110248547"/>
<keyword evidence="5 10" id="KW-0812">Transmembrane</keyword>
<evidence type="ECO:0000256" key="3">
    <source>
        <dbReference type="ARBA" id="ARBA00022676"/>
    </source>
</evidence>
<comment type="similarity">
    <text evidence="2 10">Belongs to the glycosyltransferase 31 family.</text>
</comment>
<evidence type="ECO:0000313" key="11">
    <source>
        <dbReference type="EnsemblMetazoa" id="XP_020910743.1"/>
    </source>
</evidence>
<dbReference type="RefSeq" id="XP_020910742.1">
    <property type="nucleotide sequence ID" value="XM_021055083.2"/>
</dbReference>
<dbReference type="Gene3D" id="3.90.550.50">
    <property type="match status" value="1"/>
</dbReference>
<keyword evidence="4" id="KW-0808">Transferase</keyword>
<evidence type="ECO:0000256" key="8">
    <source>
        <dbReference type="ARBA" id="ARBA00023034"/>
    </source>
</evidence>
<dbReference type="RefSeq" id="XP_020910743.1">
    <property type="nucleotide sequence ID" value="XM_021055084.2"/>
</dbReference>
<dbReference type="KEGG" id="epa:110248547"/>
<dbReference type="OMA" id="ANHRHFA"/>
<keyword evidence="7 10" id="KW-1133">Transmembrane helix</keyword>
<dbReference type="OrthoDB" id="5988573at2759"/>
<evidence type="ECO:0000256" key="5">
    <source>
        <dbReference type="ARBA" id="ARBA00022692"/>
    </source>
</evidence>
<organism evidence="11 12">
    <name type="scientific">Exaiptasia diaphana</name>
    <name type="common">Tropical sea anemone</name>
    <name type="synonym">Aiptasia pulchella</name>
    <dbReference type="NCBI Taxonomy" id="2652724"/>
    <lineage>
        <taxon>Eukaryota</taxon>
        <taxon>Metazoa</taxon>
        <taxon>Cnidaria</taxon>
        <taxon>Anthozoa</taxon>
        <taxon>Hexacorallia</taxon>
        <taxon>Actiniaria</taxon>
        <taxon>Aiptasiidae</taxon>
        <taxon>Exaiptasia</taxon>
    </lineage>
</organism>
<dbReference type="GO" id="GO:0000139">
    <property type="term" value="C:Golgi membrane"/>
    <property type="evidence" value="ECO:0007669"/>
    <property type="project" value="UniProtKB-SubCell"/>
</dbReference>
<accession>A0A913XW41</accession>
<evidence type="ECO:0000313" key="12">
    <source>
        <dbReference type="Proteomes" id="UP000887567"/>
    </source>
</evidence>
<dbReference type="AlphaFoldDB" id="A0A913XW41"/>
<dbReference type="EC" id="2.4.1.-" evidence="10"/>
<keyword evidence="3 10" id="KW-0328">Glycosyltransferase</keyword>
<dbReference type="Pfam" id="PF01762">
    <property type="entry name" value="Galactosyl_T"/>
    <property type="match status" value="1"/>
</dbReference>
<evidence type="ECO:0000256" key="2">
    <source>
        <dbReference type="ARBA" id="ARBA00008661"/>
    </source>
</evidence>
<dbReference type="GO" id="GO:0006493">
    <property type="term" value="P:protein O-linked glycosylation"/>
    <property type="evidence" value="ECO:0007669"/>
    <property type="project" value="TreeGrafter"/>
</dbReference>
<feature type="transmembrane region" description="Helical" evidence="10">
    <location>
        <begin position="23"/>
        <end position="43"/>
    </location>
</feature>
<keyword evidence="8 10" id="KW-0333">Golgi apparatus</keyword>
<dbReference type="EnsemblMetazoa" id="XM_028662027.1">
    <property type="protein sequence ID" value="XP_028517828.1"/>
    <property type="gene ID" value="LOC110248547"/>
</dbReference>
<dbReference type="EnsemblMetazoa" id="XM_021055083.2">
    <property type="protein sequence ID" value="XP_020910742.1"/>
    <property type="gene ID" value="LOC110248547"/>
</dbReference>
<dbReference type="GO" id="GO:0016758">
    <property type="term" value="F:hexosyltransferase activity"/>
    <property type="evidence" value="ECO:0007669"/>
    <property type="project" value="InterPro"/>
</dbReference>